<feature type="signal peptide" evidence="1">
    <location>
        <begin position="1"/>
        <end position="20"/>
    </location>
</feature>
<dbReference type="OrthoDB" id="1442930at2"/>
<reference evidence="3" key="1">
    <citation type="submission" date="2016-10" db="EMBL/GenBank/DDBJ databases">
        <authorList>
            <person name="Varghese N."/>
            <person name="Submissions S."/>
        </authorList>
    </citation>
    <scope>NUCLEOTIDE SEQUENCE [LARGE SCALE GENOMIC DNA]</scope>
    <source>
        <strain evidence="3">DSM 19684</strain>
    </source>
</reference>
<dbReference type="RefSeq" id="WP_089872227.1">
    <property type="nucleotide sequence ID" value="NZ_FNBH01000001.1"/>
</dbReference>
<organism evidence="2 3">
    <name type="scientific">Epilithonimonas hungarica</name>
    <dbReference type="NCBI Taxonomy" id="454006"/>
    <lineage>
        <taxon>Bacteria</taxon>
        <taxon>Pseudomonadati</taxon>
        <taxon>Bacteroidota</taxon>
        <taxon>Flavobacteriia</taxon>
        <taxon>Flavobacteriales</taxon>
        <taxon>Weeksellaceae</taxon>
        <taxon>Chryseobacterium group</taxon>
        <taxon>Epilithonimonas</taxon>
    </lineage>
</organism>
<proteinExistence type="predicted"/>
<name>A0A1G7IYI6_9FLAO</name>
<accession>A0A1G7IYI6</accession>
<evidence type="ECO:0000313" key="3">
    <source>
        <dbReference type="Proteomes" id="UP000199203"/>
    </source>
</evidence>
<dbReference type="STRING" id="454006.SAMN05421825_1217"/>
<feature type="chain" id="PRO_5011724047" evidence="1">
    <location>
        <begin position="21"/>
        <end position="214"/>
    </location>
</feature>
<dbReference type="Proteomes" id="UP000199203">
    <property type="component" value="Unassembled WGS sequence"/>
</dbReference>
<keyword evidence="3" id="KW-1185">Reference proteome</keyword>
<evidence type="ECO:0000313" key="2">
    <source>
        <dbReference type="EMBL" id="SDF17359.1"/>
    </source>
</evidence>
<keyword evidence="1" id="KW-0732">Signal</keyword>
<sequence length="214" mass="23271">MKKKLSIISLALSGALFSQNIGINTNAPTEALDVNGSVAIGTSVFVDPNNYTASPQGFDILGTDPQSAIVNGKIFKVETLYTPIIIQPYSVSNIYRDDLNDLNLQIPSDKYTVLITNFEAIPSTSNINEPNNGVYSNTNMKGRFVIRTFESGGSWHVNIGYPSLSTQYTSARYTYNFDVILLSKRFYKVLDESVTTYDLNGATSGEAAAPPSGI</sequence>
<dbReference type="EMBL" id="FNBH01000001">
    <property type="protein sequence ID" value="SDF17359.1"/>
    <property type="molecule type" value="Genomic_DNA"/>
</dbReference>
<protein>
    <submittedName>
        <fullName evidence="2">Uncharacterized protein</fullName>
    </submittedName>
</protein>
<evidence type="ECO:0000256" key="1">
    <source>
        <dbReference type="SAM" id="SignalP"/>
    </source>
</evidence>
<gene>
    <name evidence="2" type="ORF">SAMN05421825_1217</name>
</gene>
<dbReference type="AlphaFoldDB" id="A0A1G7IYI6"/>